<organism evidence="2">
    <name type="scientific">Cacopsylla melanoneura</name>
    <dbReference type="NCBI Taxonomy" id="428564"/>
    <lineage>
        <taxon>Eukaryota</taxon>
        <taxon>Metazoa</taxon>
        <taxon>Ecdysozoa</taxon>
        <taxon>Arthropoda</taxon>
        <taxon>Hexapoda</taxon>
        <taxon>Insecta</taxon>
        <taxon>Pterygota</taxon>
        <taxon>Neoptera</taxon>
        <taxon>Paraneoptera</taxon>
        <taxon>Hemiptera</taxon>
        <taxon>Sternorrhyncha</taxon>
        <taxon>Psylloidea</taxon>
        <taxon>Psyllidae</taxon>
        <taxon>Psyllinae</taxon>
        <taxon>Cacopsylla</taxon>
    </lineage>
</organism>
<name>A0A8D8QCM3_9HEMI</name>
<evidence type="ECO:0000313" key="2">
    <source>
        <dbReference type="EMBL" id="CAG6629406.1"/>
    </source>
</evidence>
<feature type="transmembrane region" description="Helical" evidence="1">
    <location>
        <begin position="47"/>
        <end position="70"/>
    </location>
</feature>
<keyword evidence="1" id="KW-0812">Transmembrane</keyword>
<reference evidence="2" key="1">
    <citation type="submission" date="2021-05" db="EMBL/GenBank/DDBJ databases">
        <authorList>
            <person name="Alioto T."/>
            <person name="Alioto T."/>
            <person name="Gomez Garrido J."/>
        </authorList>
    </citation>
    <scope>NUCLEOTIDE SEQUENCE</scope>
</reference>
<feature type="transmembrane region" description="Helical" evidence="1">
    <location>
        <begin position="12"/>
        <end position="35"/>
    </location>
</feature>
<protein>
    <submittedName>
        <fullName evidence="2">Uncharacterized protein</fullName>
    </submittedName>
</protein>
<evidence type="ECO:0000256" key="1">
    <source>
        <dbReference type="SAM" id="Phobius"/>
    </source>
</evidence>
<dbReference type="AlphaFoldDB" id="A0A8D8QCM3"/>
<sequence length="99" mass="10901">MSCLLYCLPIYLSCLSLFFSVYMSLASVFSFLLVFSSNSFSLPVFSFSFAPLTSLCFVTRSVWFLLFSFFSSTPSSVYSDSVFVGASIPLPCHVCTSAV</sequence>
<keyword evidence="1" id="KW-0472">Membrane</keyword>
<dbReference type="EMBL" id="HBUF01070660">
    <property type="protein sequence ID" value="CAG6629406.1"/>
    <property type="molecule type" value="Transcribed_RNA"/>
</dbReference>
<keyword evidence="1" id="KW-1133">Transmembrane helix</keyword>
<accession>A0A8D8QCM3</accession>
<proteinExistence type="predicted"/>